<dbReference type="InterPro" id="IPR036388">
    <property type="entry name" value="WH-like_DNA-bd_sf"/>
</dbReference>
<dbReference type="PROSITE" id="PS50987">
    <property type="entry name" value="HTH_ARSR_2"/>
    <property type="match status" value="1"/>
</dbReference>
<accession>A0A318UKW5</accession>
<keyword evidence="3" id="KW-1185">Reference proteome</keyword>
<evidence type="ECO:0000259" key="1">
    <source>
        <dbReference type="PROSITE" id="PS50987"/>
    </source>
</evidence>
<evidence type="ECO:0000313" key="2">
    <source>
        <dbReference type="EMBL" id="PYF74645.1"/>
    </source>
</evidence>
<dbReference type="AlphaFoldDB" id="A0A318UKW5"/>
<dbReference type="Proteomes" id="UP000248198">
    <property type="component" value="Unassembled WGS sequence"/>
</dbReference>
<evidence type="ECO:0000313" key="3">
    <source>
        <dbReference type="Proteomes" id="UP000248198"/>
    </source>
</evidence>
<organism evidence="2 3">
    <name type="scientific">Pedobacter nutrimenti</name>
    <dbReference type="NCBI Taxonomy" id="1241337"/>
    <lineage>
        <taxon>Bacteria</taxon>
        <taxon>Pseudomonadati</taxon>
        <taxon>Bacteroidota</taxon>
        <taxon>Sphingobacteriia</taxon>
        <taxon>Sphingobacteriales</taxon>
        <taxon>Sphingobacteriaceae</taxon>
        <taxon>Pedobacter</taxon>
    </lineage>
</organism>
<feature type="domain" description="HTH arsR-type" evidence="1">
    <location>
        <begin position="26"/>
        <end position="121"/>
    </location>
</feature>
<comment type="caution">
    <text evidence="2">The sequence shown here is derived from an EMBL/GenBank/DDBJ whole genome shotgun (WGS) entry which is preliminary data.</text>
</comment>
<dbReference type="InterPro" id="IPR036390">
    <property type="entry name" value="WH_DNA-bd_sf"/>
</dbReference>
<dbReference type="InterPro" id="IPR001845">
    <property type="entry name" value="HTH_ArsR_DNA-bd_dom"/>
</dbReference>
<dbReference type="CDD" id="cd00090">
    <property type="entry name" value="HTH_ARSR"/>
    <property type="match status" value="1"/>
</dbReference>
<dbReference type="Pfam" id="PF01022">
    <property type="entry name" value="HTH_5"/>
    <property type="match status" value="1"/>
</dbReference>
<protein>
    <submittedName>
        <fullName evidence="2">Regulatory ArsR family protein</fullName>
    </submittedName>
</protein>
<dbReference type="OrthoDB" id="9794330at2"/>
<dbReference type="SMART" id="SM00418">
    <property type="entry name" value="HTH_ARSR"/>
    <property type="match status" value="1"/>
</dbReference>
<dbReference type="EMBL" id="QKLU01000003">
    <property type="protein sequence ID" value="PYF74645.1"/>
    <property type="molecule type" value="Genomic_DNA"/>
</dbReference>
<dbReference type="GO" id="GO:0003700">
    <property type="term" value="F:DNA-binding transcription factor activity"/>
    <property type="evidence" value="ECO:0007669"/>
    <property type="project" value="InterPro"/>
</dbReference>
<dbReference type="Gene3D" id="1.10.10.10">
    <property type="entry name" value="Winged helix-like DNA-binding domain superfamily/Winged helix DNA-binding domain"/>
    <property type="match status" value="1"/>
</dbReference>
<name>A0A318UKW5_9SPHI</name>
<dbReference type="SUPFAM" id="SSF46785">
    <property type="entry name" value="Winged helix' DNA-binding domain"/>
    <property type="match status" value="1"/>
</dbReference>
<sequence length="151" mass="16893">MEDLNSCIREKANPIQINECRSKIATNGTSFTQLSGILSLAGNEVRLKILYLLEQEKELCPCDLGDILGMSIPAISQHLRKMKDGNIGSFGKTGSSSLLVKNSISDSKKIIFNLEKAQYASRNLCKKRIIYRFSPKVTKNRKTDPFNPQLN</sequence>
<gene>
    <name evidence="2" type="ORF">B0O44_10390</name>
</gene>
<dbReference type="PRINTS" id="PR00778">
    <property type="entry name" value="HTHARSR"/>
</dbReference>
<dbReference type="InterPro" id="IPR011991">
    <property type="entry name" value="ArsR-like_HTH"/>
</dbReference>
<dbReference type="RefSeq" id="WP_110829330.1">
    <property type="nucleotide sequence ID" value="NZ_QKLU01000003.1"/>
</dbReference>
<reference evidence="2 3" key="1">
    <citation type="submission" date="2018-06" db="EMBL/GenBank/DDBJ databases">
        <title>Genomic Encyclopedia of Archaeal and Bacterial Type Strains, Phase II (KMG-II): from individual species to whole genera.</title>
        <authorList>
            <person name="Goeker M."/>
        </authorList>
    </citation>
    <scope>NUCLEOTIDE SEQUENCE [LARGE SCALE GENOMIC DNA]</scope>
    <source>
        <strain evidence="2 3">DSM 27372</strain>
    </source>
</reference>
<proteinExistence type="predicted"/>